<evidence type="ECO:0000259" key="8">
    <source>
        <dbReference type="PROSITE" id="PS50885"/>
    </source>
</evidence>
<comment type="catalytic activity">
    <reaction evidence="1">
        <text>ATP + protein L-histidine = ADP + protein N-phospho-L-histidine.</text>
        <dbReference type="EC" id="2.7.13.3"/>
    </reaction>
</comment>
<dbReference type="InterPro" id="IPR036890">
    <property type="entry name" value="HATPase_C_sf"/>
</dbReference>
<sequence length="633" mass="70446">MTTAGGSGRKVRRFSTCLMLVMILITLPVVGLISVLDYRQVEQGLIADEDLLREQTEKSVIQEISLVDAGLNLFDDTLDQRMEEGFIPVLAEYERAGRDPAVMDLSHVREELGGEMNIYIINASGIIEYTTYPPDLGLDFAEIPYFYRRITELRLGDTFSADRILTEPASGELRKYAYMPSPDHRYLFELGLDCTATGADRCDPQYQTLKEDLMRLNPALEGIRIYDGFGRVINVTDSEDPYDPAVINPIAREVFEAKQGRTLTDAAAGTITRYIFVDLSDPGYASDVSQIVELTYNTTPLDTQLAEMWFGHTILAVFASLIACCIAFPASRRITRPVREIVDDVNRIAAGDLDHQIRISTGTEFTRLEEGIGTMVDSLKEYIRRLRESEETAREYSVHLEDLVRERTAELEEASQMANLYLDIMVHDINNANTIAIGYTQLLVDALEGEQQEMARKMLSRLEQSSETIGGVATLRRARESRTALAQMDLDRVIQAQTANFPAVLIHYEGHPAAVLADDLLSEVFANLLGNAEKFGGPDVEITIRVEEHGEEVEVSVEDTGPGIPDTMKATLFSRFGKGECRLAGAGAGLGLYICRMLIERYGGKIWVDDRVLGEPGRGAAIRFTLRKAGTDH</sequence>
<dbReference type="GO" id="GO:0030295">
    <property type="term" value="F:protein kinase activator activity"/>
    <property type="evidence" value="ECO:0007669"/>
    <property type="project" value="TreeGrafter"/>
</dbReference>
<evidence type="ECO:0000256" key="6">
    <source>
        <dbReference type="SAM" id="Phobius"/>
    </source>
</evidence>
<feature type="domain" description="HAMP" evidence="8">
    <location>
        <begin position="332"/>
        <end position="384"/>
    </location>
</feature>
<reference evidence="9 10" key="1">
    <citation type="submission" date="2016-01" db="EMBL/GenBank/DDBJ databases">
        <authorList>
            <person name="Manzoor S."/>
        </authorList>
    </citation>
    <scope>NUCLEOTIDE SEQUENCE [LARGE SCALE GENOMIC DNA]</scope>
    <source>
        <strain evidence="9">Methanoculleus sp MAB1</strain>
    </source>
</reference>
<dbReference type="PROSITE" id="PS50885">
    <property type="entry name" value="HAMP"/>
    <property type="match status" value="1"/>
</dbReference>
<dbReference type="GO" id="GO:0000156">
    <property type="term" value="F:phosphorelay response regulator activity"/>
    <property type="evidence" value="ECO:0007669"/>
    <property type="project" value="TreeGrafter"/>
</dbReference>
<keyword evidence="6" id="KW-0472">Membrane</keyword>
<keyword evidence="3" id="KW-0597">Phosphoprotein</keyword>
<dbReference type="Gene3D" id="3.30.565.10">
    <property type="entry name" value="Histidine kinase-like ATPase, C-terminal domain"/>
    <property type="match status" value="1"/>
</dbReference>
<dbReference type="Gene3D" id="6.10.340.10">
    <property type="match status" value="1"/>
</dbReference>
<dbReference type="KEGG" id="mema:MMAB1_3343"/>
<dbReference type="Pfam" id="PF00672">
    <property type="entry name" value="HAMP"/>
    <property type="match status" value="1"/>
</dbReference>
<keyword evidence="5 9" id="KW-0418">Kinase</keyword>
<evidence type="ECO:0000256" key="4">
    <source>
        <dbReference type="ARBA" id="ARBA00022679"/>
    </source>
</evidence>
<gene>
    <name evidence="9" type="ORF">MMAB1_3343</name>
</gene>
<name>A0A0X8XYS9_9EURY</name>
<keyword evidence="4" id="KW-0808">Transferase</keyword>
<dbReference type="AlphaFoldDB" id="A0A0X8XYS9"/>
<dbReference type="SMART" id="SM00304">
    <property type="entry name" value="HAMP"/>
    <property type="match status" value="1"/>
</dbReference>
<evidence type="ECO:0000313" key="10">
    <source>
        <dbReference type="Proteomes" id="UP000069850"/>
    </source>
</evidence>
<feature type="domain" description="Histidine kinase" evidence="7">
    <location>
        <begin position="424"/>
        <end position="630"/>
    </location>
</feature>
<evidence type="ECO:0000256" key="3">
    <source>
        <dbReference type="ARBA" id="ARBA00022553"/>
    </source>
</evidence>
<dbReference type="PROSITE" id="PS50109">
    <property type="entry name" value="HIS_KIN"/>
    <property type="match status" value="1"/>
</dbReference>
<dbReference type="PANTHER" id="PTHR42878">
    <property type="entry name" value="TWO-COMPONENT HISTIDINE KINASE"/>
    <property type="match status" value="1"/>
</dbReference>
<dbReference type="SUPFAM" id="SSF47384">
    <property type="entry name" value="Homodimeric domain of signal transducing histidine kinase"/>
    <property type="match status" value="1"/>
</dbReference>
<dbReference type="OrthoDB" id="342253at2157"/>
<evidence type="ECO:0000256" key="2">
    <source>
        <dbReference type="ARBA" id="ARBA00012438"/>
    </source>
</evidence>
<dbReference type="RefSeq" id="WP_062265997.1">
    <property type="nucleotide sequence ID" value="NZ_LT158599.1"/>
</dbReference>
<evidence type="ECO:0000259" key="7">
    <source>
        <dbReference type="PROSITE" id="PS50109"/>
    </source>
</evidence>
<evidence type="ECO:0000313" key="9">
    <source>
        <dbReference type="EMBL" id="CVK34556.1"/>
    </source>
</evidence>
<dbReference type="InterPro" id="IPR005467">
    <property type="entry name" value="His_kinase_dom"/>
</dbReference>
<evidence type="ECO:0000256" key="5">
    <source>
        <dbReference type="ARBA" id="ARBA00022777"/>
    </source>
</evidence>
<dbReference type="CDD" id="cd06225">
    <property type="entry name" value="HAMP"/>
    <property type="match status" value="1"/>
</dbReference>
<dbReference type="Pfam" id="PF02518">
    <property type="entry name" value="HATPase_c"/>
    <property type="match status" value="1"/>
</dbReference>
<dbReference type="EMBL" id="LT158599">
    <property type="protein sequence ID" value="CVK34556.1"/>
    <property type="molecule type" value="Genomic_DNA"/>
</dbReference>
<feature type="transmembrane region" description="Helical" evidence="6">
    <location>
        <begin position="17"/>
        <end position="36"/>
    </location>
</feature>
<evidence type="ECO:0000256" key="1">
    <source>
        <dbReference type="ARBA" id="ARBA00000085"/>
    </source>
</evidence>
<keyword evidence="6" id="KW-1133">Transmembrane helix</keyword>
<dbReference type="Gene3D" id="1.10.287.130">
    <property type="match status" value="1"/>
</dbReference>
<dbReference type="EC" id="2.7.13.3" evidence="2"/>
<dbReference type="SUPFAM" id="SSF158472">
    <property type="entry name" value="HAMP domain-like"/>
    <property type="match status" value="1"/>
</dbReference>
<dbReference type="SUPFAM" id="SSF55874">
    <property type="entry name" value="ATPase domain of HSP90 chaperone/DNA topoisomerase II/histidine kinase"/>
    <property type="match status" value="1"/>
</dbReference>
<dbReference type="GeneID" id="27138738"/>
<dbReference type="PANTHER" id="PTHR42878:SF15">
    <property type="entry name" value="BACTERIOPHYTOCHROME"/>
    <property type="match status" value="1"/>
</dbReference>
<dbReference type="InterPro" id="IPR036097">
    <property type="entry name" value="HisK_dim/P_sf"/>
</dbReference>
<dbReference type="PRINTS" id="PR00344">
    <property type="entry name" value="BCTRLSENSOR"/>
</dbReference>
<dbReference type="CDD" id="cd00075">
    <property type="entry name" value="HATPase"/>
    <property type="match status" value="1"/>
</dbReference>
<dbReference type="InterPro" id="IPR050351">
    <property type="entry name" value="BphY/WalK/GraS-like"/>
</dbReference>
<dbReference type="GO" id="GO:0016020">
    <property type="term" value="C:membrane"/>
    <property type="evidence" value="ECO:0007669"/>
    <property type="project" value="InterPro"/>
</dbReference>
<dbReference type="Proteomes" id="UP000069850">
    <property type="component" value="Chromosome 1"/>
</dbReference>
<dbReference type="GO" id="GO:0000155">
    <property type="term" value="F:phosphorelay sensor kinase activity"/>
    <property type="evidence" value="ECO:0007669"/>
    <property type="project" value="InterPro"/>
</dbReference>
<dbReference type="InterPro" id="IPR004358">
    <property type="entry name" value="Sig_transdc_His_kin-like_C"/>
</dbReference>
<dbReference type="InterPro" id="IPR003594">
    <property type="entry name" value="HATPase_dom"/>
</dbReference>
<organism evidence="9 10">
    <name type="scientific">Methanoculleus bourgensis</name>
    <dbReference type="NCBI Taxonomy" id="83986"/>
    <lineage>
        <taxon>Archaea</taxon>
        <taxon>Methanobacteriati</taxon>
        <taxon>Methanobacteriota</taxon>
        <taxon>Stenosarchaea group</taxon>
        <taxon>Methanomicrobia</taxon>
        <taxon>Methanomicrobiales</taxon>
        <taxon>Methanomicrobiaceae</taxon>
        <taxon>Methanoculleus</taxon>
    </lineage>
</organism>
<keyword evidence="6" id="KW-0812">Transmembrane</keyword>
<dbReference type="GO" id="GO:0007234">
    <property type="term" value="P:osmosensory signaling via phosphorelay pathway"/>
    <property type="evidence" value="ECO:0007669"/>
    <property type="project" value="TreeGrafter"/>
</dbReference>
<protein>
    <recommendedName>
        <fullName evidence="2">histidine kinase</fullName>
        <ecNumber evidence="2">2.7.13.3</ecNumber>
    </recommendedName>
</protein>
<dbReference type="SMART" id="SM00387">
    <property type="entry name" value="HATPase_c"/>
    <property type="match status" value="1"/>
</dbReference>
<accession>A0A0X8XYS9</accession>
<proteinExistence type="predicted"/>
<dbReference type="InterPro" id="IPR003660">
    <property type="entry name" value="HAMP_dom"/>
</dbReference>